<dbReference type="GO" id="GO:0015137">
    <property type="term" value="F:citrate transmembrane transporter activity"/>
    <property type="evidence" value="ECO:0007669"/>
    <property type="project" value="InterPro"/>
</dbReference>
<sequence length="431" mass="46573">MLSVIGFATIGLFLILIITKRLSVITALVIVPLAMGFLAGFGPKELGDMILAGIKQVAPTGILLMFAVLYFATMLDAGLFDPIIAGIIRSVKGDPLKVIIGTAILTMIVHLDGDGTATFMIVMSAFLPIYRQLKINKLMLPGIVALSVGPLHLVPWSGTSARAISTLKTDATQLFNPNIPAIIAGILWVLFVAYWFGLKERKRLGITDFHYVHHENLTQEQKQLRRPKLFWINAILTILLIVTLMKGWVPTPALFVVAATVALLINYPTLPDQQKVLRSHGNNIFMVSSMIFAAGVFSGILTGSKMIDAMATSLVSLIPQQHASWLPTLTAITSMPASLLFTPDAYYFGVVPILSQSATQFGIDPLEIGRAALLGQMTVGFPVSPLTASTFLLVGLAEIDLGDHQKFILKWAFGTTLVMTVAALLTGSIHL</sequence>
<evidence type="ECO:0000256" key="3">
    <source>
        <dbReference type="ARBA" id="ARBA00022692"/>
    </source>
</evidence>
<proteinExistence type="predicted"/>
<evidence type="ECO:0000256" key="6">
    <source>
        <dbReference type="SAM" id="Phobius"/>
    </source>
</evidence>
<dbReference type="GO" id="GO:0005886">
    <property type="term" value="C:plasma membrane"/>
    <property type="evidence" value="ECO:0007669"/>
    <property type="project" value="TreeGrafter"/>
</dbReference>
<evidence type="ECO:0000256" key="5">
    <source>
        <dbReference type="ARBA" id="ARBA00023136"/>
    </source>
</evidence>
<keyword evidence="5 6" id="KW-0472">Membrane</keyword>
<keyword evidence="2" id="KW-0813">Transport</keyword>
<evidence type="ECO:0000259" key="7">
    <source>
        <dbReference type="Pfam" id="PF03600"/>
    </source>
</evidence>
<feature type="transmembrane region" description="Helical" evidence="6">
    <location>
        <begin position="178"/>
        <end position="196"/>
    </location>
</feature>
<dbReference type="RefSeq" id="WP_163944504.1">
    <property type="nucleotide sequence ID" value="NZ_JAAFZH010000002.1"/>
</dbReference>
<protein>
    <submittedName>
        <fullName evidence="8">Citrate transporter</fullName>
    </submittedName>
</protein>
<dbReference type="Proteomes" id="UP000474175">
    <property type="component" value="Unassembled WGS sequence"/>
</dbReference>
<keyword evidence="9" id="KW-1185">Reference proteome</keyword>
<accession>A0A6L9L7Y2</accession>
<reference evidence="8 9" key="1">
    <citation type="submission" date="2020-02" db="EMBL/GenBank/DDBJ databases">
        <title>Draft genome sequence of two Spirosoma agri KCTC 52727 and Spirosoma terrae KCTC 52035.</title>
        <authorList>
            <person name="Rojas J."/>
            <person name="Ambika Manirajan B."/>
            <person name="Suarez C."/>
            <person name="Ratering S."/>
            <person name="Schnell S."/>
        </authorList>
    </citation>
    <scope>NUCLEOTIDE SEQUENCE [LARGE SCALE GENOMIC DNA]</scope>
    <source>
        <strain evidence="8 9">KCTC 52035</strain>
    </source>
</reference>
<feature type="domain" description="Citrate transporter-like" evidence="7">
    <location>
        <begin position="15"/>
        <end position="375"/>
    </location>
</feature>
<feature type="transmembrane region" description="Helical" evidence="6">
    <location>
        <begin position="282"/>
        <end position="301"/>
    </location>
</feature>
<dbReference type="PANTHER" id="PTHR30354:SF26">
    <property type="entry name" value="TRANSPORTER, PUTATIVE-RELATED"/>
    <property type="match status" value="1"/>
</dbReference>
<keyword evidence="4 6" id="KW-1133">Transmembrane helix</keyword>
<dbReference type="Pfam" id="PF03600">
    <property type="entry name" value="CitMHS"/>
    <property type="match status" value="1"/>
</dbReference>
<dbReference type="EMBL" id="JAAFZH010000002">
    <property type="protein sequence ID" value="NDU94468.1"/>
    <property type="molecule type" value="Genomic_DNA"/>
</dbReference>
<feature type="transmembrane region" description="Helical" evidence="6">
    <location>
        <begin position="408"/>
        <end position="429"/>
    </location>
</feature>
<feature type="transmembrane region" description="Helical" evidence="6">
    <location>
        <begin position="138"/>
        <end position="158"/>
    </location>
</feature>
<feature type="transmembrane region" description="Helical" evidence="6">
    <location>
        <begin position="62"/>
        <end position="88"/>
    </location>
</feature>
<dbReference type="NCBIfam" id="TIGR00784">
    <property type="entry name" value="citMHS"/>
    <property type="match status" value="1"/>
</dbReference>
<feature type="transmembrane region" description="Helical" evidence="6">
    <location>
        <begin position="12"/>
        <end position="41"/>
    </location>
</feature>
<comment type="caution">
    <text evidence="8">The sequence shown here is derived from an EMBL/GenBank/DDBJ whole genome shotgun (WGS) entry which is preliminary data.</text>
</comment>
<dbReference type="GO" id="GO:0015128">
    <property type="term" value="F:gluconate transmembrane transporter activity"/>
    <property type="evidence" value="ECO:0007669"/>
    <property type="project" value="InterPro"/>
</dbReference>
<feature type="transmembrane region" description="Helical" evidence="6">
    <location>
        <begin position="229"/>
        <end position="247"/>
    </location>
</feature>
<feature type="transmembrane region" description="Helical" evidence="6">
    <location>
        <begin position="100"/>
        <end position="126"/>
    </location>
</feature>
<organism evidence="8 9">
    <name type="scientific">Spirosoma terrae</name>
    <dbReference type="NCBI Taxonomy" id="1968276"/>
    <lineage>
        <taxon>Bacteria</taxon>
        <taxon>Pseudomonadati</taxon>
        <taxon>Bacteroidota</taxon>
        <taxon>Cytophagia</taxon>
        <taxon>Cytophagales</taxon>
        <taxon>Cytophagaceae</taxon>
        <taxon>Spirosoma</taxon>
    </lineage>
</organism>
<dbReference type="InterPro" id="IPR014738">
    <property type="entry name" value="Citrate_transporter"/>
</dbReference>
<keyword evidence="3 6" id="KW-0812">Transmembrane</keyword>
<feature type="transmembrane region" description="Helical" evidence="6">
    <location>
        <begin position="253"/>
        <end position="270"/>
    </location>
</feature>
<evidence type="ECO:0000256" key="4">
    <source>
        <dbReference type="ARBA" id="ARBA00022989"/>
    </source>
</evidence>
<dbReference type="AlphaFoldDB" id="A0A6L9L7Y2"/>
<name>A0A6L9L7Y2_9BACT</name>
<gene>
    <name evidence="8" type="ORF">GK108_06250</name>
</gene>
<dbReference type="InterPro" id="IPR003474">
    <property type="entry name" value="Glcn_transporter"/>
</dbReference>
<evidence type="ECO:0000313" key="9">
    <source>
        <dbReference type="Proteomes" id="UP000474175"/>
    </source>
</evidence>
<evidence type="ECO:0000256" key="2">
    <source>
        <dbReference type="ARBA" id="ARBA00022448"/>
    </source>
</evidence>
<comment type="subcellular location">
    <subcellularLocation>
        <location evidence="1">Membrane</location>
        <topology evidence="1">Multi-pass membrane protein</topology>
    </subcellularLocation>
</comment>
<evidence type="ECO:0000313" key="8">
    <source>
        <dbReference type="EMBL" id="NDU94468.1"/>
    </source>
</evidence>
<dbReference type="InterPro" id="IPR004680">
    <property type="entry name" value="Cit_transptr-like_dom"/>
</dbReference>
<evidence type="ECO:0000256" key="1">
    <source>
        <dbReference type="ARBA" id="ARBA00004141"/>
    </source>
</evidence>
<dbReference type="PANTHER" id="PTHR30354">
    <property type="entry name" value="GNT FAMILY GLUCONATE TRANSPORTER"/>
    <property type="match status" value="1"/>
</dbReference>
<feature type="transmembrane region" description="Helical" evidence="6">
    <location>
        <begin position="373"/>
        <end position="396"/>
    </location>
</feature>